<dbReference type="Pfam" id="PF19030">
    <property type="entry name" value="TSP1_ADAMTS"/>
    <property type="match status" value="4"/>
</dbReference>
<dbReference type="Pfam" id="PF00090">
    <property type="entry name" value="TSP_1"/>
    <property type="match status" value="1"/>
</dbReference>
<dbReference type="Gene3D" id="2.20.100.10">
    <property type="entry name" value="Thrombospondin type-1 (TSP1) repeat"/>
    <property type="match status" value="3"/>
</dbReference>
<protein>
    <recommendedName>
        <fullName evidence="8">PLAC domain-containing protein</fullName>
    </recommendedName>
</protein>
<dbReference type="SUPFAM" id="SSF82895">
    <property type="entry name" value="TSP-1 type 1 repeat"/>
    <property type="match status" value="5"/>
</dbReference>
<dbReference type="RefSeq" id="XP_003723947.2">
    <property type="nucleotide sequence ID" value="XM_003723899.3"/>
</dbReference>
<keyword evidence="4" id="KW-0677">Repeat</keyword>
<dbReference type="InParanoid" id="A0A7M7GFI5"/>
<dbReference type="GO" id="GO:0030198">
    <property type="term" value="P:extracellular matrix organization"/>
    <property type="evidence" value="ECO:0007669"/>
    <property type="project" value="InterPro"/>
</dbReference>
<dbReference type="EnsemblMetazoa" id="XM_003723899">
    <property type="protein sequence ID" value="XP_003723947"/>
    <property type="gene ID" value="LOC100891182"/>
</dbReference>
<feature type="compositionally biased region" description="Polar residues" evidence="7">
    <location>
        <begin position="475"/>
        <end position="500"/>
    </location>
</feature>
<keyword evidence="10" id="KW-1185">Reference proteome</keyword>
<evidence type="ECO:0000313" key="9">
    <source>
        <dbReference type="EnsemblMetazoa" id="XP_003723947"/>
    </source>
</evidence>
<evidence type="ECO:0000256" key="7">
    <source>
        <dbReference type="SAM" id="MobiDB-lite"/>
    </source>
</evidence>
<keyword evidence="5 6" id="KW-1015">Disulfide bond</keyword>
<dbReference type="FunCoup" id="A0A7M7GFI5">
    <property type="interactions" value="216"/>
</dbReference>
<dbReference type="Proteomes" id="UP000007110">
    <property type="component" value="Unassembled WGS sequence"/>
</dbReference>
<dbReference type="OrthoDB" id="10062690at2759"/>
<dbReference type="InterPro" id="IPR045371">
    <property type="entry name" value="ADAMTS_CR_3"/>
</dbReference>
<dbReference type="InterPro" id="IPR050439">
    <property type="entry name" value="ADAMTS_ADAMTS-like"/>
</dbReference>
<feature type="disulfide bond" evidence="6">
    <location>
        <begin position="90"/>
        <end position="128"/>
    </location>
</feature>
<evidence type="ECO:0000259" key="8">
    <source>
        <dbReference type="PROSITE" id="PS50900"/>
    </source>
</evidence>
<dbReference type="AlphaFoldDB" id="A0A7M7GFI5"/>
<evidence type="ECO:0000256" key="5">
    <source>
        <dbReference type="ARBA" id="ARBA00023157"/>
    </source>
</evidence>
<evidence type="ECO:0000256" key="6">
    <source>
        <dbReference type="PIRSR" id="PIRSR613273-3"/>
    </source>
</evidence>
<comment type="subcellular location">
    <subcellularLocation>
        <location evidence="1">Secreted</location>
    </subcellularLocation>
</comment>
<evidence type="ECO:0000256" key="3">
    <source>
        <dbReference type="ARBA" id="ARBA00022729"/>
    </source>
</evidence>
<dbReference type="InterPro" id="IPR013273">
    <property type="entry name" value="ADAMTS/ADAMTS-like"/>
</dbReference>
<accession>A0A7M7GFI5</accession>
<feature type="domain" description="PLAC" evidence="8">
    <location>
        <begin position="1136"/>
        <end position="1174"/>
    </location>
</feature>
<evidence type="ECO:0000256" key="4">
    <source>
        <dbReference type="ARBA" id="ARBA00022737"/>
    </source>
</evidence>
<dbReference type="Pfam" id="PF08686">
    <property type="entry name" value="PLAC"/>
    <property type="match status" value="1"/>
</dbReference>
<dbReference type="KEGG" id="spu:100891182"/>
<dbReference type="Pfam" id="PF19236">
    <property type="entry name" value="ADAMTS_CR_3"/>
    <property type="match status" value="1"/>
</dbReference>
<keyword evidence="3" id="KW-0732">Signal</keyword>
<dbReference type="InterPro" id="IPR000884">
    <property type="entry name" value="TSP1_rpt"/>
</dbReference>
<dbReference type="InterPro" id="IPR036383">
    <property type="entry name" value="TSP1_rpt_sf"/>
</dbReference>
<dbReference type="SMART" id="SM00209">
    <property type="entry name" value="TSP1"/>
    <property type="match status" value="5"/>
</dbReference>
<keyword evidence="2" id="KW-0964">Secreted</keyword>
<feature type="compositionally biased region" description="Low complexity" evidence="7">
    <location>
        <begin position="710"/>
        <end position="742"/>
    </location>
</feature>
<dbReference type="Pfam" id="PF05986">
    <property type="entry name" value="ADAMTS_spacer1"/>
    <property type="match status" value="1"/>
</dbReference>
<dbReference type="OMA" id="KPCEPRW"/>
<feature type="disulfide bond" evidence="6">
    <location>
        <begin position="94"/>
        <end position="133"/>
    </location>
</feature>
<dbReference type="GeneID" id="100891182"/>
<dbReference type="PANTHER" id="PTHR13723:SF281">
    <property type="entry name" value="PAPILIN"/>
    <property type="match status" value="1"/>
</dbReference>
<dbReference type="Gene3D" id="2.60.120.830">
    <property type="match status" value="1"/>
</dbReference>
<feature type="region of interest" description="Disordered" evidence="7">
    <location>
        <begin position="467"/>
        <end position="500"/>
    </location>
</feature>
<feature type="region of interest" description="Disordered" evidence="7">
    <location>
        <begin position="426"/>
        <end position="453"/>
    </location>
</feature>
<organism evidence="9 10">
    <name type="scientific">Strongylocentrotus purpuratus</name>
    <name type="common">Purple sea urchin</name>
    <dbReference type="NCBI Taxonomy" id="7668"/>
    <lineage>
        <taxon>Eukaryota</taxon>
        <taxon>Metazoa</taxon>
        <taxon>Echinodermata</taxon>
        <taxon>Eleutherozoa</taxon>
        <taxon>Echinozoa</taxon>
        <taxon>Echinoidea</taxon>
        <taxon>Euechinoidea</taxon>
        <taxon>Echinacea</taxon>
        <taxon>Camarodonta</taxon>
        <taxon>Echinidea</taxon>
        <taxon>Strongylocentrotidae</taxon>
        <taxon>Strongylocentrotus</taxon>
    </lineage>
</organism>
<evidence type="ECO:0000256" key="1">
    <source>
        <dbReference type="ARBA" id="ARBA00004613"/>
    </source>
</evidence>
<feature type="compositionally biased region" description="Acidic residues" evidence="7">
    <location>
        <begin position="687"/>
        <end position="699"/>
    </location>
</feature>
<reference evidence="9" key="2">
    <citation type="submission" date="2021-01" db="UniProtKB">
        <authorList>
            <consortium name="EnsemblMetazoa"/>
        </authorList>
    </citation>
    <scope>IDENTIFICATION</scope>
</reference>
<reference evidence="10" key="1">
    <citation type="submission" date="2015-02" db="EMBL/GenBank/DDBJ databases">
        <title>Genome sequencing for Strongylocentrotus purpuratus.</title>
        <authorList>
            <person name="Murali S."/>
            <person name="Liu Y."/>
            <person name="Vee V."/>
            <person name="English A."/>
            <person name="Wang M."/>
            <person name="Skinner E."/>
            <person name="Han Y."/>
            <person name="Muzny D.M."/>
            <person name="Worley K.C."/>
            <person name="Gibbs R.A."/>
        </authorList>
    </citation>
    <scope>NUCLEOTIDE SEQUENCE</scope>
</reference>
<evidence type="ECO:0000313" key="10">
    <source>
        <dbReference type="Proteomes" id="UP000007110"/>
    </source>
</evidence>
<evidence type="ECO:0000256" key="2">
    <source>
        <dbReference type="ARBA" id="ARBA00022525"/>
    </source>
</evidence>
<dbReference type="CTD" id="9719"/>
<name>A0A7M7GFI5_STRPU</name>
<dbReference type="PRINTS" id="PR01857">
    <property type="entry name" value="ADAMTSFAMILY"/>
</dbReference>
<dbReference type="PROSITE" id="PS50092">
    <property type="entry name" value="TSP1"/>
    <property type="match status" value="5"/>
</dbReference>
<dbReference type="InterPro" id="IPR010909">
    <property type="entry name" value="PLAC"/>
</dbReference>
<dbReference type="InterPro" id="IPR010294">
    <property type="entry name" value="ADAMTS_spacer1"/>
</dbReference>
<dbReference type="PROSITE" id="PS50900">
    <property type="entry name" value="PLAC"/>
    <property type="match status" value="1"/>
</dbReference>
<dbReference type="PANTHER" id="PTHR13723">
    <property type="entry name" value="ADAMTS A DISINTEGRIN AND METALLOPROTEASE WITH THROMBOSPONDIN MOTIFS PROTEASE"/>
    <property type="match status" value="1"/>
</dbReference>
<feature type="disulfide bond" evidence="6">
    <location>
        <begin position="105"/>
        <end position="118"/>
    </location>
</feature>
<dbReference type="GO" id="GO:0005576">
    <property type="term" value="C:extracellular region"/>
    <property type="evidence" value="ECO:0007669"/>
    <property type="project" value="UniProtKB-SubCell"/>
</dbReference>
<sequence>MVLGLWTWCILTVFNFHRRFASVLFVGLSVILLLQLDQRHHHAYALSWGELWAGSGRGVGGREAPLHRHVREPVPAGIFRWSDYGLWTTCTASCGTGVEGRRRVCLDERSNEVAPEKCVGYQKEYRLCRIQNCPNSFDLGYRAARCEEMAPPGHRWKPFYPSERDGYSPCILACYNEHNQGEVRVVEHGVPSGTRCARFRNGVPETGVCIDGTCWSVGCDGYLNSTKYPDRCGVCGGDGSSCSLVFSEIISENLQVGYIDLIEVPIGATNIKISEIRSVRTYLALMNSDGKYLINGNFNVETEFTKYLQAANSGIRYQRRNIFNGLQWEEREVITARGPLNETLHLQILILKDGSSNTLQYQYVIPIETSTPIPTTENSSEPQQHLLNSTTSIPKHYEAVESLLETENINPPIYPVNMSEIIQGDPMLSEESSASSPTPIEENSEVSHFNSSSRTRIDLISRNISSDFREDDIPSGTNTRTQRPPIQQSVGDRVNENANSTESTHYASSVLPTYNTPMHNTTHTHNTTQMRDDTHTLNTTRSIDFRDPLRQSYAARPVVSPWGEGQEGTNPEWPEGWPEIASLEGADRGRIVLERDGVQSGKAWSTNDGVRQEGDGLIYGPPYRTEDSPSHPSPEVITRDMVTVELQTEEPRDVDEVIIDVIDDQPIIKQHQGDNKLGFESQVPEDLDMSESDYDDDFSSSDVENGLRYSTRASSTTGRRSTTTVSPTTSSTPSTTIATTSAGKTEVQTTFEMATYLTSETMTSNPRTTTTDQMTTIAVTTEPPPKYFWRITAKMPCSATCGRGIIRDYAYCVDAEEEQVDDTKCDTETKPDVIAKECAGKPCEPRWEAGSWSNCLGDCDASYRFRTVHCWLLMGQGLDSSVPNERCNQTTKPDITVPCDENDCGPQWIVSEWSRCSETCGQGRETRRVTCSDGNRCDATNRPESERSCIITPCVWTTSSWSPCTGTCEVQSRRVFCIAESTNSRVQDSSCAGIEVPLSIQICGGSPCPSKWVPQTWGQCQGDCQNSFHRRAVVCQGISRSAQLIIYPDSSCSLNPPVKRLRCVMPNCQEQRRSAADWMSSAWKPCSVTCGKGMQTREVRCLIGGRLSDHCDASSRPTSNRECFKPACNTVPGNTARENCQDSKSADCDLIVQANLCRFARYSKTCCRSCRNVAGRSGSRSQK</sequence>
<proteinExistence type="predicted"/>
<feature type="region of interest" description="Disordered" evidence="7">
    <location>
        <begin position="687"/>
        <end position="744"/>
    </location>
</feature>